<reference evidence="1" key="2">
    <citation type="submission" date="2022-01" db="EMBL/GenBank/DDBJ databases">
        <authorList>
            <person name="Yamashiro T."/>
            <person name="Shiraishi A."/>
            <person name="Satake H."/>
            <person name="Nakayama K."/>
        </authorList>
    </citation>
    <scope>NUCLEOTIDE SEQUENCE</scope>
</reference>
<evidence type="ECO:0000313" key="2">
    <source>
        <dbReference type="Proteomes" id="UP001151760"/>
    </source>
</evidence>
<protein>
    <submittedName>
        <fullName evidence="1">Uncharacterized protein</fullName>
    </submittedName>
</protein>
<name>A0ABQ5FJW6_9ASTR</name>
<gene>
    <name evidence="1" type="ORF">Tco_1006731</name>
</gene>
<dbReference type="EMBL" id="BQNB010017440">
    <property type="protein sequence ID" value="GJT63198.1"/>
    <property type="molecule type" value="Genomic_DNA"/>
</dbReference>
<dbReference type="Proteomes" id="UP001151760">
    <property type="component" value="Unassembled WGS sequence"/>
</dbReference>
<organism evidence="1 2">
    <name type="scientific">Tanacetum coccineum</name>
    <dbReference type="NCBI Taxonomy" id="301880"/>
    <lineage>
        <taxon>Eukaryota</taxon>
        <taxon>Viridiplantae</taxon>
        <taxon>Streptophyta</taxon>
        <taxon>Embryophyta</taxon>
        <taxon>Tracheophyta</taxon>
        <taxon>Spermatophyta</taxon>
        <taxon>Magnoliopsida</taxon>
        <taxon>eudicotyledons</taxon>
        <taxon>Gunneridae</taxon>
        <taxon>Pentapetalae</taxon>
        <taxon>asterids</taxon>
        <taxon>campanulids</taxon>
        <taxon>Asterales</taxon>
        <taxon>Asteraceae</taxon>
        <taxon>Asteroideae</taxon>
        <taxon>Anthemideae</taxon>
        <taxon>Anthemidinae</taxon>
        <taxon>Tanacetum</taxon>
    </lineage>
</organism>
<evidence type="ECO:0000313" key="1">
    <source>
        <dbReference type="EMBL" id="GJT63198.1"/>
    </source>
</evidence>
<reference evidence="1" key="1">
    <citation type="journal article" date="2022" name="Int. J. Mol. Sci.">
        <title>Draft Genome of Tanacetum Coccineum: Genomic Comparison of Closely Related Tanacetum-Family Plants.</title>
        <authorList>
            <person name="Yamashiro T."/>
            <person name="Shiraishi A."/>
            <person name="Nakayama K."/>
            <person name="Satake H."/>
        </authorList>
    </citation>
    <scope>NUCLEOTIDE SEQUENCE</scope>
</reference>
<proteinExistence type="predicted"/>
<comment type="caution">
    <text evidence="1">The sequence shown here is derived from an EMBL/GenBank/DDBJ whole genome shotgun (WGS) entry which is preliminary data.</text>
</comment>
<keyword evidence="2" id="KW-1185">Reference proteome</keyword>
<accession>A0ABQ5FJW6</accession>
<sequence>MNNQPPLQGMERVFNTRRQQTKETYHITFDESTKAIKFSKHSVDDINIAKSKRYPLDEYLYSYEPLQRYQVDSNDVQYIESYEKPEPIVIEADASLDQND</sequence>